<feature type="region of interest" description="Disordered" evidence="1">
    <location>
        <begin position="34"/>
        <end position="105"/>
    </location>
</feature>
<evidence type="ECO:0000256" key="1">
    <source>
        <dbReference type="SAM" id="MobiDB-lite"/>
    </source>
</evidence>
<evidence type="ECO:0000256" key="2">
    <source>
        <dbReference type="SAM" id="SignalP"/>
    </source>
</evidence>
<name>A0A158DD76_9BURK</name>
<dbReference type="Proteomes" id="UP000054851">
    <property type="component" value="Unassembled WGS sequence"/>
</dbReference>
<evidence type="ECO:0000313" key="4">
    <source>
        <dbReference type="Proteomes" id="UP000054851"/>
    </source>
</evidence>
<sequence>MKRAFLIVCLLIASSSLFAAERYTEVWNPPEAQAATKAKSKTHGAAQTASKKKRKTPASTTVKQVADKAAIEQSPAPVRPKATSPRQSEPVIPRKIEPNGQVMRV</sequence>
<dbReference type="EMBL" id="FCOA02000040">
    <property type="protein sequence ID" value="SAK92491.1"/>
    <property type="molecule type" value="Genomic_DNA"/>
</dbReference>
<accession>A0A158DD76</accession>
<dbReference type="RefSeq" id="WP_061171830.1">
    <property type="nucleotide sequence ID" value="NZ_FCOA02000040.1"/>
</dbReference>
<evidence type="ECO:0000313" key="3">
    <source>
        <dbReference type="EMBL" id="SAK92491.1"/>
    </source>
</evidence>
<keyword evidence="2" id="KW-0732">Signal</keyword>
<dbReference type="AlphaFoldDB" id="A0A158DD76"/>
<reference evidence="3" key="1">
    <citation type="submission" date="2016-01" db="EMBL/GenBank/DDBJ databases">
        <authorList>
            <person name="Peeters C."/>
        </authorList>
    </citation>
    <scope>NUCLEOTIDE SEQUENCE</scope>
    <source>
        <strain evidence="3">LMG 29322</strain>
    </source>
</reference>
<gene>
    <name evidence="3" type="ORF">AWB79_06821</name>
</gene>
<comment type="caution">
    <text evidence="3">The sequence shown here is derived from an EMBL/GenBank/DDBJ whole genome shotgun (WGS) entry which is preliminary data.</text>
</comment>
<proteinExistence type="predicted"/>
<feature type="chain" id="PRO_5007624035" evidence="2">
    <location>
        <begin position="20"/>
        <end position="105"/>
    </location>
</feature>
<keyword evidence="4" id="KW-1185">Reference proteome</keyword>
<organism evidence="3 4">
    <name type="scientific">Caballeronia hypogeia</name>
    <dbReference type="NCBI Taxonomy" id="1777140"/>
    <lineage>
        <taxon>Bacteria</taxon>
        <taxon>Pseudomonadati</taxon>
        <taxon>Pseudomonadota</taxon>
        <taxon>Betaproteobacteria</taxon>
        <taxon>Burkholderiales</taxon>
        <taxon>Burkholderiaceae</taxon>
        <taxon>Caballeronia</taxon>
    </lineage>
</organism>
<protein>
    <submittedName>
        <fullName evidence="3">Uncharacterized protein</fullName>
    </submittedName>
</protein>
<feature type="signal peptide" evidence="2">
    <location>
        <begin position="1"/>
        <end position="19"/>
    </location>
</feature>
<dbReference type="OrthoDB" id="9133021at2"/>